<dbReference type="FunFam" id="3.30.565.10:FF:000109">
    <property type="entry name" value="Related to MLH1-DNA mismatch repair protein"/>
    <property type="match status" value="1"/>
</dbReference>
<dbReference type="InterPro" id="IPR014762">
    <property type="entry name" value="DNA_mismatch_repair_CS"/>
</dbReference>
<feature type="region of interest" description="Disordered" evidence="6">
    <location>
        <begin position="1"/>
        <end position="21"/>
    </location>
</feature>
<dbReference type="InterPro" id="IPR032189">
    <property type="entry name" value="Mlh1_C"/>
</dbReference>
<comment type="similarity">
    <text evidence="2">Belongs to the DNA mismatch repair MutL/HexB family.</text>
</comment>
<evidence type="ECO:0000259" key="7">
    <source>
        <dbReference type="SMART" id="SM01340"/>
    </source>
</evidence>
<dbReference type="InterPro" id="IPR036890">
    <property type="entry name" value="HATPase_C_sf"/>
</dbReference>
<dbReference type="GO" id="GO:0005524">
    <property type="term" value="F:ATP binding"/>
    <property type="evidence" value="ECO:0007669"/>
    <property type="project" value="InterPro"/>
</dbReference>
<dbReference type="GO" id="GO:0016887">
    <property type="term" value="F:ATP hydrolysis activity"/>
    <property type="evidence" value="ECO:0007669"/>
    <property type="project" value="InterPro"/>
</dbReference>
<dbReference type="Pfam" id="PF16413">
    <property type="entry name" value="Mlh1_C"/>
    <property type="match status" value="1"/>
</dbReference>
<dbReference type="FunFam" id="3.30.230.10:FF:000014">
    <property type="entry name" value="DNA mismatch repair protein Mlh1"/>
    <property type="match status" value="1"/>
</dbReference>
<name>A0AAD9L8H6_PAPLA</name>
<dbReference type="CDD" id="cd16926">
    <property type="entry name" value="HATPase_MutL-MLH-PMS-like"/>
    <property type="match status" value="1"/>
</dbReference>
<dbReference type="Pfam" id="PF13589">
    <property type="entry name" value="HATPase_c_3"/>
    <property type="match status" value="1"/>
</dbReference>
<protein>
    <recommendedName>
        <fullName evidence="7">DNA mismatch repair protein S5 domain-containing protein</fullName>
    </recommendedName>
</protein>
<keyword evidence="9" id="KW-1185">Reference proteome</keyword>
<dbReference type="NCBIfam" id="TIGR00585">
    <property type="entry name" value="mutl"/>
    <property type="match status" value="1"/>
</dbReference>
<evidence type="ECO:0000313" key="8">
    <source>
        <dbReference type="EMBL" id="KAK1926978.1"/>
    </source>
</evidence>
<dbReference type="InterPro" id="IPR002099">
    <property type="entry name" value="MutL/Mlh/PMS"/>
</dbReference>
<dbReference type="InterPro" id="IPR013507">
    <property type="entry name" value="DNA_mismatch_S5_2-like"/>
</dbReference>
<evidence type="ECO:0000313" key="9">
    <source>
        <dbReference type="Proteomes" id="UP001182556"/>
    </source>
</evidence>
<dbReference type="GO" id="GO:0006298">
    <property type="term" value="P:mismatch repair"/>
    <property type="evidence" value="ECO:0007669"/>
    <property type="project" value="InterPro"/>
</dbReference>
<dbReference type="GO" id="GO:0032389">
    <property type="term" value="C:MutLalpha complex"/>
    <property type="evidence" value="ECO:0007669"/>
    <property type="project" value="TreeGrafter"/>
</dbReference>
<dbReference type="Proteomes" id="UP001182556">
    <property type="component" value="Unassembled WGS sequence"/>
</dbReference>
<dbReference type="PANTHER" id="PTHR10073:SF12">
    <property type="entry name" value="DNA MISMATCH REPAIR PROTEIN MLH1"/>
    <property type="match status" value="1"/>
</dbReference>
<dbReference type="PANTHER" id="PTHR10073">
    <property type="entry name" value="DNA MISMATCH REPAIR PROTEIN MLH, PMS, MUTL"/>
    <property type="match status" value="1"/>
</dbReference>
<dbReference type="Gene3D" id="3.30.565.10">
    <property type="entry name" value="Histidine kinase-like ATPase, C-terminal domain"/>
    <property type="match status" value="1"/>
</dbReference>
<dbReference type="EMBL" id="JAODAN010000001">
    <property type="protein sequence ID" value="KAK1926978.1"/>
    <property type="molecule type" value="Genomic_DNA"/>
</dbReference>
<dbReference type="InterPro" id="IPR014721">
    <property type="entry name" value="Ribsml_uS5_D2-typ_fold_subgr"/>
</dbReference>
<sequence length="736" mass="82338">MDVDPLDTPVAEAEYEPQGPRPIKKLSNDVINQIAAAEIIHRPSNAIKELIENSLDAGSTSIKLTIKEGGLKLIQITDNGHGIAKSDLPLLCTRYATSKLVAFEDLQKIGTYGFRGEALASISYCSHVEVVTKTRDDSCGWKANYADGVLVPPKPGASADPRPAAANDGTVISAEDLFYNMPLRKRAFKSPSEEYNRILDVIQKYAVHNPHSAWVCKKAGSALPDISTPQASTSRANIGLLYTSSLANDLLQVPITPLRPERLGAKLQGWVSNANTNWARRGGWLFFINNRLVDSSKVKKALDSLYTAYLPKGASPWIYLSLEIEPSKVDVNVHPTKSDVHFLHEDEMIEAIVGVVQGVLTNANASRTFSVQTLLPGAPGPEKRGESSTTPAVRKPAPNYKVRMDPTNRTLESMLAPSDPSQLVAFNQTQSLSERPTKRRGVDNDEAIEIVESEEEDPAGEYGRVWDAPRAEAKSTEIAESLCEFTSIRELRKECRKRGNPDLTEIMTKHAFVGIADRSMCLSSIQHSTKLFLVNHAALGDEHFYQLGLRQFGAFNRLRLDPAPLLRDLLSLAVENETGIEANGLDAEQVTQELHDLLMDKREMIDEYFSLAIDEEGRVESLPMLLQRYSPNLDRLPHFLLCLGTRVDWEDEKQCFQTFLRELAFFYSPRPFHDKPYDAEGEDAETEEEVSHQAWQLEHILFPSFRRYTAWPRELLGREVNQVANLPDLFRIFERC</sequence>
<proteinExistence type="inferred from homology"/>
<keyword evidence="5" id="KW-0539">Nucleus</keyword>
<dbReference type="InterPro" id="IPR020568">
    <property type="entry name" value="Ribosomal_Su5_D2-typ_SF"/>
</dbReference>
<dbReference type="SMART" id="SM01340">
    <property type="entry name" value="DNA_mis_repair"/>
    <property type="match status" value="1"/>
</dbReference>
<comment type="caution">
    <text evidence="8">The sequence shown here is derived from an EMBL/GenBank/DDBJ whole genome shotgun (WGS) entry which is preliminary data.</text>
</comment>
<dbReference type="GO" id="GO:0061982">
    <property type="term" value="P:meiosis I cell cycle process"/>
    <property type="evidence" value="ECO:0007669"/>
    <property type="project" value="UniProtKB-ARBA"/>
</dbReference>
<evidence type="ECO:0000256" key="2">
    <source>
        <dbReference type="ARBA" id="ARBA00006082"/>
    </source>
</evidence>
<organism evidence="8 9">
    <name type="scientific">Papiliotrema laurentii</name>
    <name type="common">Cryptococcus laurentii</name>
    <dbReference type="NCBI Taxonomy" id="5418"/>
    <lineage>
        <taxon>Eukaryota</taxon>
        <taxon>Fungi</taxon>
        <taxon>Dikarya</taxon>
        <taxon>Basidiomycota</taxon>
        <taxon>Agaricomycotina</taxon>
        <taxon>Tremellomycetes</taxon>
        <taxon>Tremellales</taxon>
        <taxon>Rhynchogastremaceae</taxon>
        <taxon>Papiliotrema</taxon>
    </lineage>
</organism>
<gene>
    <name evidence="8" type="ORF">DB88DRAFT_476267</name>
</gene>
<dbReference type="AlphaFoldDB" id="A0AAD9L8H6"/>
<accession>A0AAD9L8H6</accession>
<dbReference type="PROSITE" id="PS00058">
    <property type="entry name" value="DNA_MISMATCH_REPAIR_1"/>
    <property type="match status" value="1"/>
</dbReference>
<evidence type="ECO:0000256" key="5">
    <source>
        <dbReference type="ARBA" id="ARBA00023242"/>
    </source>
</evidence>
<keyword evidence="4" id="KW-0234">DNA repair</keyword>
<evidence type="ECO:0000256" key="6">
    <source>
        <dbReference type="SAM" id="MobiDB-lite"/>
    </source>
</evidence>
<dbReference type="Pfam" id="PF01119">
    <property type="entry name" value="DNA_mis_repair"/>
    <property type="match status" value="1"/>
</dbReference>
<reference evidence="8" key="1">
    <citation type="submission" date="2023-02" db="EMBL/GenBank/DDBJ databases">
        <title>Identification and recombinant expression of a fungal hydrolase from Papiliotrema laurentii that hydrolyzes apple cutin and clears colloidal polyester polyurethane.</title>
        <authorList>
            <consortium name="DOE Joint Genome Institute"/>
            <person name="Roman V.A."/>
            <person name="Bojanowski C."/>
            <person name="Crable B.R."/>
            <person name="Wagner D.N."/>
            <person name="Hung C.S."/>
            <person name="Nadeau L.J."/>
            <person name="Schratz L."/>
            <person name="Haridas S."/>
            <person name="Pangilinan J."/>
            <person name="Lipzen A."/>
            <person name="Na H."/>
            <person name="Yan M."/>
            <person name="Ng V."/>
            <person name="Grigoriev I.V."/>
            <person name="Spatafora J.W."/>
            <person name="Barlow D."/>
            <person name="Biffinger J."/>
            <person name="Kelley-Loughnane N."/>
            <person name="Varaljay V.A."/>
            <person name="Crookes-Goodson W.J."/>
        </authorList>
    </citation>
    <scope>NUCLEOTIDE SEQUENCE</scope>
    <source>
        <strain evidence="8">5307AH</strain>
    </source>
</reference>
<evidence type="ECO:0000256" key="1">
    <source>
        <dbReference type="ARBA" id="ARBA00004123"/>
    </source>
</evidence>
<keyword evidence="3" id="KW-0227">DNA damage</keyword>
<dbReference type="GO" id="GO:0030983">
    <property type="term" value="F:mismatched DNA binding"/>
    <property type="evidence" value="ECO:0007669"/>
    <property type="project" value="InterPro"/>
</dbReference>
<dbReference type="SUPFAM" id="SSF54211">
    <property type="entry name" value="Ribosomal protein S5 domain 2-like"/>
    <property type="match status" value="1"/>
</dbReference>
<comment type="subcellular location">
    <subcellularLocation>
        <location evidence="1">Nucleus</location>
    </subcellularLocation>
</comment>
<evidence type="ECO:0000256" key="3">
    <source>
        <dbReference type="ARBA" id="ARBA00022763"/>
    </source>
</evidence>
<dbReference type="SUPFAM" id="SSF55874">
    <property type="entry name" value="ATPase domain of HSP90 chaperone/DNA topoisomerase II/histidine kinase"/>
    <property type="match status" value="1"/>
</dbReference>
<evidence type="ECO:0000256" key="4">
    <source>
        <dbReference type="ARBA" id="ARBA00023204"/>
    </source>
</evidence>
<dbReference type="Gene3D" id="3.30.230.10">
    <property type="match status" value="1"/>
</dbReference>
<feature type="domain" description="DNA mismatch repair protein S5" evidence="7">
    <location>
        <begin position="238"/>
        <end position="361"/>
    </location>
</feature>
<dbReference type="InterPro" id="IPR038973">
    <property type="entry name" value="MutL/Mlh/Pms-like"/>
</dbReference>
<dbReference type="GO" id="GO:0140664">
    <property type="term" value="F:ATP-dependent DNA damage sensor activity"/>
    <property type="evidence" value="ECO:0007669"/>
    <property type="project" value="InterPro"/>
</dbReference>
<feature type="region of interest" description="Disordered" evidence="6">
    <location>
        <begin position="373"/>
        <end position="404"/>
    </location>
</feature>